<evidence type="ECO:0008006" key="4">
    <source>
        <dbReference type="Google" id="ProtNLM"/>
    </source>
</evidence>
<gene>
    <name evidence="2" type="ORF">FN846DRAFT_888462</name>
</gene>
<evidence type="ECO:0000313" key="3">
    <source>
        <dbReference type="Proteomes" id="UP000326924"/>
    </source>
</evidence>
<feature type="chain" id="PRO_5023870868" description="TNFR-Cys domain-containing protein" evidence="1">
    <location>
        <begin position="20"/>
        <end position="147"/>
    </location>
</feature>
<accession>A0A5J5F2C4</accession>
<dbReference type="EMBL" id="VXIS01000047">
    <property type="protein sequence ID" value="KAA8910302.1"/>
    <property type="molecule type" value="Genomic_DNA"/>
</dbReference>
<dbReference type="InParanoid" id="A0A5J5F2C4"/>
<comment type="caution">
    <text evidence="2">The sequence shown here is derived from an EMBL/GenBank/DDBJ whole genome shotgun (WGS) entry which is preliminary data.</text>
</comment>
<organism evidence="2 3">
    <name type="scientific">Sphaerosporella brunnea</name>
    <dbReference type="NCBI Taxonomy" id="1250544"/>
    <lineage>
        <taxon>Eukaryota</taxon>
        <taxon>Fungi</taxon>
        <taxon>Dikarya</taxon>
        <taxon>Ascomycota</taxon>
        <taxon>Pezizomycotina</taxon>
        <taxon>Pezizomycetes</taxon>
        <taxon>Pezizales</taxon>
        <taxon>Pyronemataceae</taxon>
        <taxon>Sphaerosporella</taxon>
    </lineage>
</organism>
<dbReference type="AlphaFoldDB" id="A0A5J5F2C4"/>
<sequence length="147" mass="15644">MLVSLCRSWRLLVVAGSTAFPIPGLAVVRFQPAPGGTADERLSRSFEHEQLPVGSAETHFPRACRYTEYGHRQNLCGYVPSTRRACNECIPRKAFKTCVSIPDCGACRGSVSAGTDDVVVSPCPRMIPGNSSTAPCADSASWSLPGG</sequence>
<dbReference type="Proteomes" id="UP000326924">
    <property type="component" value="Unassembled WGS sequence"/>
</dbReference>
<evidence type="ECO:0000256" key="1">
    <source>
        <dbReference type="SAM" id="SignalP"/>
    </source>
</evidence>
<feature type="signal peptide" evidence="1">
    <location>
        <begin position="1"/>
        <end position="19"/>
    </location>
</feature>
<keyword evidence="3" id="KW-1185">Reference proteome</keyword>
<name>A0A5J5F2C4_9PEZI</name>
<evidence type="ECO:0000313" key="2">
    <source>
        <dbReference type="EMBL" id="KAA8910302.1"/>
    </source>
</evidence>
<proteinExistence type="predicted"/>
<protein>
    <recommendedName>
        <fullName evidence="4">TNFR-Cys domain-containing protein</fullName>
    </recommendedName>
</protein>
<keyword evidence="1" id="KW-0732">Signal</keyword>
<reference evidence="2 3" key="1">
    <citation type="submission" date="2019-09" db="EMBL/GenBank/DDBJ databases">
        <title>Draft genome of the ectomycorrhizal ascomycete Sphaerosporella brunnea.</title>
        <authorList>
            <consortium name="DOE Joint Genome Institute"/>
            <person name="Benucci G.M."/>
            <person name="Marozzi G."/>
            <person name="Antonielli L."/>
            <person name="Sanchez S."/>
            <person name="Marco P."/>
            <person name="Wang X."/>
            <person name="Falini L.B."/>
            <person name="Barry K."/>
            <person name="Haridas S."/>
            <person name="Lipzen A."/>
            <person name="Labutti K."/>
            <person name="Grigoriev I.V."/>
            <person name="Murat C."/>
            <person name="Martin F."/>
            <person name="Albertini E."/>
            <person name="Donnini D."/>
            <person name="Bonito G."/>
        </authorList>
    </citation>
    <scope>NUCLEOTIDE SEQUENCE [LARGE SCALE GENOMIC DNA]</scope>
    <source>
        <strain evidence="2 3">Sb_GMNB300</strain>
    </source>
</reference>